<accession>A0A0Q0AVK3</accession>
<name>A0A0Q0AVK3_9PSED</name>
<dbReference type="EMBL" id="LJRC01000107">
    <property type="protein sequence ID" value="KPY37958.1"/>
    <property type="molecule type" value="Genomic_DNA"/>
</dbReference>
<dbReference type="PATRIC" id="fig|251707.3.peg.1977"/>
<gene>
    <name evidence="1" type="ORF">ALO52_04582</name>
</gene>
<dbReference type="AlphaFoldDB" id="A0A0Q0AVK3"/>
<comment type="caution">
    <text evidence="1">The sequence shown here is derived from an EMBL/GenBank/DDBJ whole genome shotgun (WGS) entry which is preliminary data.</text>
</comment>
<sequence length="216" mass="23622">MPNACRDKRPWPLASRWRQAQTFRSIISMAMTTMIFPQCRFSLLSLCLLACSAPVQAADVMIIWPAGWEVESLPAAADAPSQPSVQVRQRAVKNDQSGNPLMVMELTQTRLTPGHEVNVQGVLLEMRKAVQVNFAKSGFQSVCTHVRDAKLSVVPALETTCTVTQNGVHVLTQTLVAAANKEKAWSLSYAGSAEGYAANKDEALQIRESLRLDGEP</sequence>
<dbReference type="InterPro" id="IPR032543">
    <property type="entry name" value="DUF4946"/>
</dbReference>
<evidence type="ECO:0000313" key="1">
    <source>
        <dbReference type="EMBL" id="KPY37958.1"/>
    </source>
</evidence>
<evidence type="ECO:0008006" key="3">
    <source>
        <dbReference type="Google" id="ProtNLM"/>
    </source>
</evidence>
<dbReference type="Pfam" id="PF16304">
    <property type="entry name" value="DUF4946"/>
    <property type="match status" value="1"/>
</dbReference>
<organism evidence="1 2">
    <name type="scientific">Pseudomonas syringae pv. primulae</name>
    <dbReference type="NCBI Taxonomy" id="251707"/>
    <lineage>
        <taxon>Bacteria</taxon>
        <taxon>Pseudomonadati</taxon>
        <taxon>Pseudomonadota</taxon>
        <taxon>Gammaproteobacteria</taxon>
        <taxon>Pseudomonadales</taxon>
        <taxon>Pseudomonadaceae</taxon>
        <taxon>Pseudomonas</taxon>
    </lineage>
</organism>
<dbReference type="Proteomes" id="UP000050562">
    <property type="component" value="Unassembled WGS sequence"/>
</dbReference>
<reference evidence="1 2" key="1">
    <citation type="submission" date="2015-09" db="EMBL/GenBank/DDBJ databases">
        <title>Genome announcement of multiple Pseudomonas syringae strains.</title>
        <authorList>
            <person name="Thakur S."/>
            <person name="Wang P.W."/>
            <person name="Gong Y."/>
            <person name="Weir B.S."/>
            <person name="Guttman D.S."/>
        </authorList>
    </citation>
    <scope>NUCLEOTIDE SEQUENCE [LARGE SCALE GENOMIC DNA]</scope>
    <source>
        <strain evidence="1 2">ICMP3956</strain>
    </source>
</reference>
<evidence type="ECO:0000313" key="2">
    <source>
        <dbReference type="Proteomes" id="UP000050562"/>
    </source>
</evidence>
<proteinExistence type="predicted"/>
<protein>
    <recommendedName>
        <fullName evidence="3">DUF4946 domain-containing protein</fullName>
    </recommendedName>
</protein>